<dbReference type="RefSeq" id="WP_192534814.1">
    <property type="nucleotide sequence ID" value="NZ_JACZHT010000007.1"/>
</dbReference>
<evidence type="ECO:0000256" key="1">
    <source>
        <dbReference type="SAM" id="Phobius"/>
    </source>
</evidence>
<gene>
    <name evidence="3" type="ORF">IHV25_09105</name>
</gene>
<keyword evidence="1" id="KW-0812">Transmembrane</keyword>
<keyword evidence="1" id="KW-1133">Transmembrane helix</keyword>
<keyword evidence="4" id="KW-1185">Reference proteome</keyword>
<proteinExistence type="predicted"/>
<evidence type="ECO:0000313" key="4">
    <source>
        <dbReference type="Proteomes" id="UP000631034"/>
    </source>
</evidence>
<evidence type="ECO:0008006" key="5">
    <source>
        <dbReference type="Google" id="ProtNLM"/>
    </source>
</evidence>
<feature type="signal peptide" evidence="2">
    <location>
        <begin position="1"/>
        <end position="28"/>
    </location>
</feature>
<keyword evidence="2" id="KW-0732">Signal</keyword>
<organism evidence="3 4">
    <name type="scientific">Phaeovibrio sulfidiphilus</name>
    <dbReference type="NCBI Taxonomy" id="1220600"/>
    <lineage>
        <taxon>Bacteria</taxon>
        <taxon>Pseudomonadati</taxon>
        <taxon>Pseudomonadota</taxon>
        <taxon>Alphaproteobacteria</taxon>
        <taxon>Rhodospirillales</taxon>
        <taxon>Rhodospirillaceae</taxon>
        <taxon>Phaeovibrio</taxon>
    </lineage>
</organism>
<reference evidence="3" key="1">
    <citation type="submission" date="2020-10" db="EMBL/GenBank/DDBJ databases">
        <title>Genome sequence of the unusual species of purple photosynthetic bacteria, Phaeovibrio sulfidiphilus DSM 23193, type strain.</title>
        <authorList>
            <person name="Kyndt J.A."/>
            <person name="Meyer T.E."/>
        </authorList>
    </citation>
    <scope>NUCLEOTIDE SEQUENCE</scope>
    <source>
        <strain evidence="3">DSM 23193</strain>
    </source>
</reference>
<keyword evidence="1" id="KW-0472">Membrane</keyword>
<evidence type="ECO:0000256" key="2">
    <source>
        <dbReference type="SAM" id="SignalP"/>
    </source>
</evidence>
<protein>
    <recommendedName>
        <fullName evidence="5">PEP-CTERM protein-sorting domain-containing protein</fullName>
    </recommendedName>
</protein>
<feature type="transmembrane region" description="Helical" evidence="1">
    <location>
        <begin position="231"/>
        <end position="250"/>
    </location>
</feature>
<dbReference type="Proteomes" id="UP000631034">
    <property type="component" value="Unassembled WGS sequence"/>
</dbReference>
<feature type="chain" id="PRO_5035287910" description="PEP-CTERM protein-sorting domain-containing protein" evidence="2">
    <location>
        <begin position="29"/>
        <end position="263"/>
    </location>
</feature>
<sequence length="263" mass="28854">MTHLPARRLSVPTLFLCAVLAAATVLFAAPRANAAATDLHFNLGTLPVSYDRMSAFSIYGEFVNTAKDYWGMPLPPNTPESATPRWVSASKVTVTNAHYEYNHTDGMVHVSKPQHYTQTALSQTFSMSYAFSLEKDYQFTVFTNAHSTDIRNMNPFGRSYDLHMTLTDANGNSYRTGWFGDGSFKRHSTFSEGLTKGDYVLTISVFGAPQDPTLFNKGNLAFTVDFVTSDIPLPGALVLLGTAITGAGVWGRRRTRKTRAAAA</sequence>
<name>A0A8J7CDJ5_9PROT</name>
<dbReference type="EMBL" id="JACZHT010000007">
    <property type="protein sequence ID" value="MBE1237803.1"/>
    <property type="molecule type" value="Genomic_DNA"/>
</dbReference>
<comment type="caution">
    <text evidence="3">The sequence shown here is derived from an EMBL/GenBank/DDBJ whole genome shotgun (WGS) entry which is preliminary data.</text>
</comment>
<accession>A0A8J7CDJ5</accession>
<dbReference type="AlphaFoldDB" id="A0A8J7CDJ5"/>
<evidence type="ECO:0000313" key="3">
    <source>
        <dbReference type="EMBL" id="MBE1237803.1"/>
    </source>
</evidence>